<proteinExistence type="predicted"/>
<evidence type="ECO:0000313" key="3">
    <source>
        <dbReference type="Proteomes" id="UP000235616"/>
    </source>
</evidence>
<evidence type="ECO:0000313" key="2">
    <source>
        <dbReference type="EMBL" id="PMS19992.1"/>
    </source>
</evidence>
<sequence>MALSCRLVHIDLTNRPTRRVRRSLSNGPRVRACIAKSAFCARRAAYNGRNFFARRLVDTSPYVLRIRDHVSVHRSERREPNRAPAVKTAPRECASLVHRAP</sequence>
<reference evidence="2 3" key="1">
    <citation type="submission" date="2018-01" db="EMBL/GenBank/DDBJ databases">
        <title>Whole genome analyses suggest that Burkholderia sensu lato contains two further novel genera in the rhizoxinica-symbiotica group Mycetohabitans gen. nov., and Trinickia gen. nov.: implications for the evolution of diazotrophy and nodulation in the Burkholderiaceae.</title>
        <authorList>
            <person name="Estrada-de los Santos P."/>
            <person name="Palmer M."/>
            <person name="Chavez-Ramirez B."/>
            <person name="Beukes C."/>
            <person name="Steenkamp E.T."/>
            <person name="Hirsch A.M."/>
            <person name="Manyaka P."/>
            <person name="Maluk M."/>
            <person name="Lafos M."/>
            <person name="Crook M."/>
            <person name="Gross E."/>
            <person name="Simon M.F."/>
            <person name="Bueno dos Reis Junior F."/>
            <person name="Poole P.S."/>
            <person name="Venter S.N."/>
            <person name="James E.K."/>
        </authorList>
    </citation>
    <scope>NUCLEOTIDE SEQUENCE [LARGE SCALE GENOMIC DNA]</scope>
    <source>
        <strain evidence="2 3">GIMN1.004</strain>
    </source>
</reference>
<evidence type="ECO:0000256" key="1">
    <source>
        <dbReference type="SAM" id="MobiDB-lite"/>
    </source>
</evidence>
<dbReference type="AlphaFoldDB" id="A0A2N7VS85"/>
<feature type="region of interest" description="Disordered" evidence="1">
    <location>
        <begin position="74"/>
        <end position="101"/>
    </location>
</feature>
<organism evidence="2 3">
    <name type="scientific">Trinickia dabaoshanensis</name>
    <dbReference type="NCBI Taxonomy" id="564714"/>
    <lineage>
        <taxon>Bacteria</taxon>
        <taxon>Pseudomonadati</taxon>
        <taxon>Pseudomonadota</taxon>
        <taxon>Betaproteobacteria</taxon>
        <taxon>Burkholderiales</taxon>
        <taxon>Burkholderiaceae</taxon>
        <taxon>Trinickia</taxon>
    </lineage>
</organism>
<protein>
    <submittedName>
        <fullName evidence="2">Uncharacterized protein</fullName>
    </submittedName>
</protein>
<accession>A0A2N7VS85</accession>
<name>A0A2N7VS85_9BURK</name>
<keyword evidence="3" id="KW-1185">Reference proteome</keyword>
<dbReference type="Proteomes" id="UP000235616">
    <property type="component" value="Unassembled WGS sequence"/>
</dbReference>
<dbReference type="EMBL" id="PNYA01000009">
    <property type="protein sequence ID" value="PMS19992.1"/>
    <property type="molecule type" value="Genomic_DNA"/>
</dbReference>
<gene>
    <name evidence="2" type="ORF">C0Z18_11250</name>
</gene>
<comment type="caution">
    <text evidence="2">The sequence shown here is derived from an EMBL/GenBank/DDBJ whole genome shotgun (WGS) entry which is preliminary data.</text>
</comment>